<dbReference type="InterPro" id="IPR036394">
    <property type="entry name" value="Ribosomal_uL22_sf"/>
</dbReference>
<sequence length="205" mass="22909">PWNPRRTRLHTVYPQEETARIFSKDKMVKKYSKIPDNVEKSCKASGSDLRVHFKNTREAAGALKGLKLKAAQSFLQDVIAKKRIVPFRRFKGGVGRKSQVHGSGATQGRWPEKSARYLLSLLENAQSNAEAKSLNLDNLFISHIQVNQAQRQRRRTYRAHGRIGPYVCSPCHVEIILSEKVKNVKAAAAPSAPSKKAPLVTDGAR</sequence>
<organism evidence="5">
    <name type="scientific">Collodictyon triciliatum</name>
    <dbReference type="NCBI Taxonomy" id="190325"/>
    <lineage>
        <taxon>Eukaryota</taxon>
        <taxon>CRuMs</taxon>
        <taxon>Collodictyonidae</taxon>
        <taxon>Collodictyon</taxon>
    </lineage>
</organism>
<name>H8ZWW3_9EUKA</name>
<comment type="similarity">
    <text evidence="1 4">Belongs to the universal ribosomal protein uL22 family.</text>
</comment>
<dbReference type="CDD" id="cd00336">
    <property type="entry name" value="Ribosomal_L22"/>
    <property type="match status" value="1"/>
</dbReference>
<dbReference type="GO" id="GO:0003735">
    <property type="term" value="F:structural constituent of ribosome"/>
    <property type="evidence" value="ECO:0007669"/>
    <property type="project" value="InterPro"/>
</dbReference>
<dbReference type="PROSITE" id="PS00464">
    <property type="entry name" value="RIBOSOMAL_L22"/>
    <property type="match status" value="1"/>
</dbReference>
<feature type="non-terminal residue" evidence="5">
    <location>
        <position position="205"/>
    </location>
</feature>
<dbReference type="InterPro" id="IPR001063">
    <property type="entry name" value="Ribosomal_uL22"/>
</dbReference>
<keyword evidence="2 4" id="KW-0689">Ribosomal protein</keyword>
<evidence type="ECO:0000256" key="2">
    <source>
        <dbReference type="ARBA" id="ARBA00022980"/>
    </source>
</evidence>
<dbReference type="InterPro" id="IPR005721">
    <property type="entry name" value="Ribosomal_uL22_euk/arc"/>
</dbReference>
<dbReference type="AlphaFoldDB" id="H8ZWW3"/>
<dbReference type="GO" id="GO:0022625">
    <property type="term" value="C:cytosolic large ribosomal subunit"/>
    <property type="evidence" value="ECO:0007669"/>
    <property type="project" value="TreeGrafter"/>
</dbReference>
<evidence type="ECO:0000313" key="5">
    <source>
        <dbReference type="EMBL" id="AFD22735.1"/>
    </source>
</evidence>
<accession>H8ZWW3</accession>
<evidence type="ECO:0000256" key="3">
    <source>
        <dbReference type="ARBA" id="ARBA00023274"/>
    </source>
</evidence>
<feature type="non-terminal residue" evidence="5">
    <location>
        <position position="1"/>
    </location>
</feature>
<dbReference type="EMBL" id="JN618904">
    <property type="protein sequence ID" value="AFD22735.1"/>
    <property type="molecule type" value="mRNA"/>
</dbReference>
<dbReference type="NCBIfam" id="TIGR01038">
    <property type="entry name" value="uL22_arch_euk"/>
    <property type="match status" value="1"/>
</dbReference>
<dbReference type="SUPFAM" id="SSF54843">
    <property type="entry name" value="Ribosomal protein L22"/>
    <property type="match status" value="1"/>
</dbReference>
<protein>
    <submittedName>
        <fullName evidence="5">Ribosomal protein L17</fullName>
    </submittedName>
</protein>
<dbReference type="PANTHER" id="PTHR11593">
    <property type="entry name" value="60S RIBOSOMAL PROTEIN L17"/>
    <property type="match status" value="1"/>
</dbReference>
<evidence type="ECO:0000256" key="4">
    <source>
        <dbReference type="RuleBase" id="RU004005"/>
    </source>
</evidence>
<dbReference type="PANTHER" id="PTHR11593:SF10">
    <property type="entry name" value="60S RIBOSOMAL PROTEIN L17"/>
    <property type="match status" value="1"/>
</dbReference>
<dbReference type="GO" id="GO:0002181">
    <property type="term" value="P:cytoplasmic translation"/>
    <property type="evidence" value="ECO:0007669"/>
    <property type="project" value="TreeGrafter"/>
</dbReference>
<evidence type="ECO:0000256" key="1">
    <source>
        <dbReference type="ARBA" id="ARBA00009451"/>
    </source>
</evidence>
<dbReference type="InterPro" id="IPR018260">
    <property type="entry name" value="Ribosomal_uL22_CS"/>
</dbReference>
<keyword evidence="3 4" id="KW-0687">Ribonucleoprotein</keyword>
<dbReference type="Gene3D" id="3.90.470.10">
    <property type="entry name" value="Ribosomal protein L22/L17"/>
    <property type="match status" value="1"/>
</dbReference>
<proteinExistence type="evidence at transcript level"/>
<reference evidence="5" key="1">
    <citation type="journal article" date="2012" name="Mol. Biol. Evol.">
        <title>Collodictyon--an ancient lineage in the tree of eukaryotes.</title>
        <authorList>
            <person name="Zhao S."/>
            <person name="Burki F."/>
            <person name="Brate J."/>
            <person name="Keeling P.J."/>
            <person name="Klaveness D."/>
            <person name="Shalchian-Tabrizi K."/>
        </authorList>
    </citation>
    <scope>NUCLEOTIDE SEQUENCE</scope>
</reference>
<dbReference type="Pfam" id="PF00237">
    <property type="entry name" value="Ribosomal_L22"/>
    <property type="match status" value="1"/>
</dbReference>